<feature type="compositionally biased region" description="Basic and acidic residues" evidence="1">
    <location>
        <begin position="16"/>
        <end position="34"/>
    </location>
</feature>
<dbReference type="EMBL" id="MU005575">
    <property type="protein sequence ID" value="KAF2687569.1"/>
    <property type="molecule type" value="Genomic_DNA"/>
</dbReference>
<evidence type="ECO:0000313" key="2">
    <source>
        <dbReference type="EMBL" id="KAF2687569.1"/>
    </source>
</evidence>
<proteinExistence type="predicted"/>
<evidence type="ECO:0000313" key="3">
    <source>
        <dbReference type="Proteomes" id="UP000799291"/>
    </source>
</evidence>
<gene>
    <name evidence="2" type="ORF">K458DRAFT_386382</name>
</gene>
<name>A0A6G1JBR0_9PLEO</name>
<organism evidence="2 3">
    <name type="scientific">Lentithecium fluviatile CBS 122367</name>
    <dbReference type="NCBI Taxonomy" id="1168545"/>
    <lineage>
        <taxon>Eukaryota</taxon>
        <taxon>Fungi</taxon>
        <taxon>Dikarya</taxon>
        <taxon>Ascomycota</taxon>
        <taxon>Pezizomycotina</taxon>
        <taxon>Dothideomycetes</taxon>
        <taxon>Pleosporomycetidae</taxon>
        <taxon>Pleosporales</taxon>
        <taxon>Massarineae</taxon>
        <taxon>Lentitheciaceae</taxon>
        <taxon>Lentithecium</taxon>
    </lineage>
</organism>
<dbReference type="OrthoDB" id="5351220at2759"/>
<dbReference type="Proteomes" id="UP000799291">
    <property type="component" value="Unassembled WGS sequence"/>
</dbReference>
<protein>
    <submittedName>
        <fullName evidence="2">Uncharacterized protein</fullName>
    </submittedName>
</protein>
<keyword evidence="3" id="KW-1185">Reference proteome</keyword>
<feature type="compositionally biased region" description="Polar residues" evidence="1">
    <location>
        <begin position="1"/>
        <end position="15"/>
    </location>
</feature>
<feature type="region of interest" description="Disordered" evidence="1">
    <location>
        <begin position="1"/>
        <end position="34"/>
    </location>
</feature>
<accession>A0A6G1JBR0</accession>
<sequence>MESSINGSSFPTQQDIQKDAYEKNTLDNQEDKISSEMATSIATRIKYRTGSPILPVLPVETIDMSLRNVNNKFPDWETHRERIGEILDQNGITRINTVMQYRFHAGSELHDDYITIVT</sequence>
<reference evidence="2" key="1">
    <citation type="journal article" date="2020" name="Stud. Mycol.">
        <title>101 Dothideomycetes genomes: a test case for predicting lifestyles and emergence of pathogens.</title>
        <authorList>
            <person name="Haridas S."/>
            <person name="Albert R."/>
            <person name="Binder M."/>
            <person name="Bloem J."/>
            <person name="Labutti K."/>
            <person name="Salamov A."/>
            <person name="Andreopoulos B."/>
            <person name="Baker S."/>
            <person name="Barry K."/>
            <person name="Bills G."/>
            <person name="Bluhm B."/>
            <person name="Cannon C."/>
            <person name="Castanera R."/>
            <person name="Culley D."/>
            <person name="Daum C."/>
            <person name="Ezra D."/>
            <person name="Gonzalez J."/>
            <person name="Henrissat B."/>
            <person name="Kuo A."/>
            <person name="Liang C."/>
            <person name="Lipzen A."/>
            <person name="Lutzoni F."/>
            <person name="Magnuson J."/>
            <person name="Mondo S."/>
            <person name="Nolan M."/>
            <person name="Ohm R."/>
            <person name="Pangilinan J."/>
            <person name="Park H.-J."/>
            <person name="Ramirez L."/>
            <person name="Alfaro M."/>
            <person name="Sun H."/>
            <person name="Tritt A."/>
            <person name="Yoshinaga Y."/>
            <person name="Zwiers L.-H."/>
            <person name="Turgeon B."/>
            <person name="Goodwin S."/>
            <person name="Spatafora J."/>
            <person name="Crous P."/>
            <person name="Grigoriev I."/>
        </authorList>
    </citation>
    <scope>NUCLEOTIDE SEQUENCE</scope>
    <source>
        <strain evidence="2">CBS 122367</strain>
    </source>
</reference>
<dbReference type="AlphaFoldDB" id="A0A6G1JBR0"/>
<evidence type="ECO:0000256" key="1">
    <source>
        <dbReference type="SAM" id="MobiDB-lite"/>
    </source>
</evidence>